<comment type="caution">
    <text evidence="2">The sequence shown here is derived from an EMBL/GenBank/DDBJ whole genome shotgun (WGS) entry which is preliminary data.</text>
</comment>
<sequence>MAVYHSLSSDYFLFYPHMFSVVVPLVMGDQASFLFHRAQTFLHTLRPHQPSHYLLARRRQGGACRLRVGMGNMSGGLHSAVTLLFLFVKSRASPLRFGEPPGSFHCHCFVLGPSSRFRPLFRSFMTPQKRCGMFSSRCKRKGWIDVLFRYSTLHCGQTFGLL</sequence>
<name>A0AA39XFE1_9PEZI</name>
<evidence type="ECO:0000256" key="1">
    <source>
        <dbReference type="SAM" id="Phobius"/>
    </source>
</evidence>
<reference evidence="2" key="1">
    <citation type="submission" date="2023-06" db="EMBL/GenBank/DDBJ databases">
        <title>Genome-scale phylogeny and comparative genomics of the fungal order Sordariales.</title>
        <authorList>
            <consortium name="Lawrence Berkeley National Laboratory"/>
            <person name="Hensen N."/>
            <person name="Bonometti L."/>
            <person name="Westerberg I."/>
            <person name="Brannstrom I.O."/>
            <person name="Guillou S."/>
            <person name="Cros-Aarteil S."/>
            <person name="Calhoun S."/>
            <person name="Haridas S."/>
            <person name="Kuo A."/>
            <person name="Mondo S."/>
            <person name="Pangilinan J."/>
            <person name="Riley R."/>
            <person name="Labutti K."/>
            <person name="Andreopoulos B."/>
            <person name="Lipzen A."/>
            <person name="Chen C."/>
            <person name="Yanf M."/>
            <person name="Daum C."/>
            <person name="Ng V."/>
            <person name="Clum A."/>
            <person name="Steindorff A."/>
            <person name="Ohm R."/>
            <person name="Martin F."/>
            <person name="Silar P."/>
            <person name="Natvig D."/>
            <person name="Lalanne C."/>
            <person name="Gautier V."/>
            <person name="Ament-Velasquez S.L."/>
            <person name="Kruys A."/>
            <person name="Hutchinson M.I."/>
            <person name="Powell A.J."/>
            <person name="Barry K."/>
            <person name="Miller A.N."/>
            <person name="Grigoriev I.V."/>
            <person name="Debuchy R."/>
            <person name="Gladieux P."/>
            <person name="Thoren M.H."/>
            <person name="Johannesson H."/>
        </authorList>
    </citation>
    <scope>NUCLEOTIDE SEQUENCE</scope>
    <source>
        <strain evidence="2">CBS 606.72</strain>
    </source>
</reference>
<gene>
    <name evidence="2" type="ORF">B0T14DRAFT_48726</name>
</gene>
<dbReference type="AlphaFoldDB" id="A0AA39XFE1"/>
<evidence type="ECO:0000313" key="3">
    <source>
        <dbReference type="Proteomes" id="UP001175000"/>
    </source>
</evidence>
<protein>
    <submittedName>
        <fullName evidence="2">Uncharacterized protein</fullName>
    </submittedName>
</protein>
<organism evidence="2 3">
    <name type="scientific">Immersiella caudata</name>
    <dbReference type="NCBI Taxonomy" id="314043"/>
    <lineage>
        <taxon>Eukaryota</taxon>
        <taxon>Fungi</taxon>
        <taxon>Dikarya</taxon>
        <taxon>Ascomycota</taxon>
        <taxon>Pezizomycotina</taxon>
        <taxon>Sordariomycetes</taxon>
        <taxon>Sordariomycetidae</taxon>
        <taxon>Sordariales</taxon>
        <taxon>Lasiosphaeriaceae</taxon>
        <taxon>Immersiella</taxon>
    </lineage>
</organism>
<keyword evidence="3" id="KW-1185">Reference proteome</keyword>
<keyword evidence="1" id="KW-0812">Transmembrane</keyword>
<proteinExistence type="predicted"/>
<keyword evidence="1" id="KW-1133">Transmembrane helix</keyword>
<keyword evidence="1" id="KW-0472">Membrane</keyword>
<evidence type="ECO:0000313" key="2">
    <source>
        <dbReference type="EMBL" id="KAK0632953.1"/>
    </source>
</evidence>
<dbReference type="EMBL" id="JAULSU010000001">
    <property type="protein sequence ID" value="KAK0632953.1"/>
    <property type="molecule type" value="Genomic_DNA"/>
</dbReference>
<accession>A0AA39XFE1</accession>
<dbReference type="Proteomes" id="UP001175000">
    <property type="component" value="Unassembled WGS sequence"/>
</dbReference>
<feature type="transmembrane region" description="Helical" evidence="1">
    <location>
        <begin position="12"/>
        <end position="35"/>
    </location>
</feature>